<protein>
    <submittedName>
        <fullName evidence="2">Uncharacterized protein</fullName>
    </submittedName>
</protein>
<keyword evidence="3" id="KW-1185">Reference proteome</keyword>
<sequence length="328" mass="34912">MPKTLGLVADPVVVAETVERTVTDIAARLRGDWHVRVDEQTFTAGQELRELSQRAEELADEHGWDAVIGLTDLPMVVDGEIVLADVSPRERVAVLSVPALGPLPLRRRLRRAVVKVAEALEGGGDRRVIRISRGGHVRLMLGMVAANHPVRLIRNLTSAGAAALAATAIALMNSNVWLLSDRLAPLRMAAVLLLSVAIMVGWLIVHYDLWEAADDEEEGILPAGRKRAALFNAATVLTLAAGVIALYALLLAVALASAALVIENSVFASTLGHGVSASDYVELAVFATSIGLVGGALGSGFESQDAVRRVAFGVRERHRREKAHAKPG</sequence>
<reference evidence="2 3" key="2">
    <citation type="submission" date="2023-10" db="EMBL/GenBank/DDBJ databases">
        <authorList>
            <person name="Han X.F."/>
        </authorList>
    </citation>
    <scope>NUCLEOTIDE SEQUENCE [LARGE SCALE GENOMIC DNA]</scope>
    <source>
        <strain evidence="2 3">KCTC 39840</strain>
    </source>
</reference>
<comment type="caution">
    <text evidence="2">The sequence shown here is derived from an EMBL/GenBank/DDBJ whole genome shotgun (WGS) entry which is preliminary data.</text>
</comment>
<keyword evidence="1" id="KW-1133">Transmembrane helix</keyword>
<accession>A0ABU4HM66</accession>
<name>A0ABU4HM66_9ACTN</name>
<dbReference type="EMBL" id="JAWSTH010000003">
    <property type="protein sequence ID" value="MDW5593134.1"/>
    <property type="molecule type" value="Genomic_DNA"/>
</dbReference>
<evidence type="ECO:0000313" key="3">
    <source>
        <dbReference type="Proteomes" id="UP001284601"/>
    </source>
</evidence>
<gene>
    <name evidence="2" type="ORF">R7226_02215</name>
</gene>
<feature type="transmembrane region" description="Helical" evidence="1">
    <location>
        <begin position="230"/>
        <end position="260"/>
    </location>
</feature>
<evidence type="ECO:0000256" key="1">
    <source>
        <dbReference type="SAM" id="Phobius"/>
    </source>
</evidence>
<organism evidence="2 3">
    <name type="scientific">Conexibacter stalactiti</name>
    <dbReference type="NCBI Taxonomy" id="1940611"/>
    <lineage>
        <taxon>Bacteria</taxon>
        <taxon>Bacillati</taxon>
        <taxon>Actinomycetota</taxon>
        <taxon>Thermoleophilia</taxon>
        <taxon>Solirubrobacterales</taxon>
        <taxon>Conexibacteraceae</taxon>
        <taxon>Conexibacter</taxon>
    </lineage>
</organism>
<feature type="transmembrane region" description="Helical" evidence="1">
    <location>
        <begin position="186"/>
        <end position="209"/>
    </location>
</feature>
<keyword evidence="1" id="KW-0472">Membrane</keyword>
<proteinExistence type="predicted"/>
<dbReference type="Proteomes" id="UP001284601">
    <property type="component" value="Unassembled WGS sequence"/>
</dbReference>
<reference evidence="3" key="1">
    <citation type="submission" date="2023-07" db="EMBL/GenBank/DDBJ databases">
        <title>Conexibacter stalactiti sp. nov., isolated from stalactites in a lava cave and emended description of the genus Conexibacter.</title>
        <authorList>
            <person name="Lee S.D."/>
        </authorList>
    </citation>
    <scope>NUCLEOTIDE SEQUENCE [LARGE SCALE GENOMIC DNA]</scope>
    <source>
        <strain evidence="3">KCTC 39840</strain>
    </source>
</reference>
<feature type="transmembrane region" description="Helical" evidence="1">
    <location>
        <begin position="161"/>
        <end position="180"/>
    </location>
</feature>
<evidence type="ECO:0000313" key="2">
    <source>
        <dbReference type="EMBL" id="MDW5593134.1"/>
    </source>
</evidence>
<keyword evidence="1" id="KW-0812">Transmembrane</keyword>
<dbReference type="RefSeq" id="WP_318595396.1">
    <property type="nucleotide sequence ID" value="NZ_JAWSTH010000003.1"/>
</dbReference>